<dbReference type="RefSeq" id="WP_101640280.1">
    <property type="nucleotide sequence ID" value="NZ_PGUY01000010.1"/>
</dbReference>
<dbReference type="PIRSF" id="PIRSF037692">
    <property type="entry name" value="UCP037692"/>
    <property type="match status" value="1"/>
</dbReference>
<protein>
    <recommendedName>
        <fullName evidence="3">YheE family protein</fullName>
    </recommendedName>
</protein>
<dbReference type="OrthoDB" id="2736244at2"/>
<dbReference type="EMBL" id="PGUY01000010">
    <property type="protein sequence ID" value="PLT31243.1"/>
    <property type="molecule type" value="Genomic_DNA"/>
</dbReference>
<dbReference type="InterPro" id="IPR017263">
    <property type="entry name" value="UCP037692"/>
</dbReference>
<keyword evidence="2" id="KW-1185">Reference proteome</keyword>
<gene>
    <name evidence="1" type="ORF">CUU66_03440</name>
</gene>
<evidence type="ECO:0000313" key="1">
    <source>
        <dbReference type="EMBL" id="PLT31243.1"/>
    </source>
</evidence>
<dbReference type="AlphaFoldDB" id="A0A2N5MA92"/>
<accession>A0A2N5MA92</accession>
<evidence type="ECO:0008006" key="3">
    <source>
        <dbReference type="Google" id="ProtNLM"/>
    </source>
</evidence>
<dbReference type="Proteomes" id="UP000234748">
    <property type="component" value="Unassembled WGS sequence"/>
</dbReference>
<evidence type="ECO:0000313" key="2">
    <source>
        <dbReference type="Proteomes" id="UP000234748"/>
    </source>
</evidence>
<reference evidence="1 2" key="1">
    <citation type="submission" date="2017-11" db="EMBL/GenBank/DDBJ databases">
        <title>Comparitive Functional Genomics of Dry Heat Resistant strains isolated from the Viking Spacecraft.</title>
        <authorList>
            <person name="Seuylemezian A."/>
            <person name="Cooper K."/>
            <person name="Vaishampayan P."/>
        </authorList>
    </citation>
    <scope>NUCLEOTIDE SEQUENCE [LARGE SCALE GENOMIC DNA]</scope>
    <source>
        <strain evidence="1 2">V1-29</strain>
    </source>
</reference>
<proteinExistence type="predicted"/>
<organism evidence="1 2">
    <name type="scientific">Peribacillus deserti</name>
    <dbReference type="NCBI Taxonomy" id="673318"/>
    <lineage>
        <taxon>Bacteria</taxon>
        <taxon>Bacillati</taxon>
        <taxon>Bacillota</taxon>
        <taxon>Bacilli</taxon>
        <taxon>Bacillales</taxon>
        <taxon>Bacillaceae</taxon>
        <taxon>Peribacillus</taxon>
    </lineage>
</organism>
<dbReference type="Pfam" id="PF17277">
    <property type="entry name" value="DUF5342"/>
    <property type="match status" value="1"/>
</dbReference>
<sequence>MISHFTYERLFSNSEIPGWKINFFYKQRPYSGIYHSNGRIEWLLEAPDLENAANIESYIHELMLYHVYE</sequence>
<comment type="caution">
    <text evidence="1">The sequence shown here is derived from an EMBL/GenBank/DDBJ whole genome shotgun (WGS) entry which is preliminary data.</text>
</comment>
<name>A0A2N5MA92_9BACI</name>